<dbReference type="Proteomes" id="UP000316778">
    <property type="component" value="Unassembled WGS sequence"/>
</dbReference>
<accession>A0A562T0A0</accession>
<dbReference type="RefSeq" id="WP_145716855.1">
    <property type="nucleotide sequence ID" value="NZ_BAAAFY010000004.1"/>
</dbReference>
<dbReference type="PANTHER" id="PTHR43685">
    <property type="entry name" value="GLYCOSYLTRANSFERASE"/>
    <property type="match status" value="1"/>
</dbReference>
<evidence type="ECO:0000313" key="2">
    <source>
        <dbReference type="EMBL" id="TWI86783.1"/>
    </source>
</evidence>
<name>A0A562T0A0_CHIJA</name>
<dbReference type="AlphaFoldDB" id="A0A562T0A0"/>
<protein>
    <submittedName>
        <fullName evidence="2">Glycosyltransferase involved in cell wall biosynthesis</fullName>
    </submittedName>
</protein>
<feature type="domain" description="Glycosyltransferase 2-like" evidence="1">
    <location>
        <begin position="8"/>
        <end position="120"/>
    </location>
</feature>
<dbReference type="EMBL" id="VLLG01000004">
    <property type="protein sequence ID" value="TWI86783.1"/>
    <property type="molecule type" value="Genomic_DNA"/>
</dbReference>
<evidence type="ECO:0000313" key="3">
    <source>
        <dbReference type="Proteomes" id="UP000316778"/>
    </source>
</evidence>
<dbReference type="InterPro" id="IPR050834">
    <property type="entry name" value="Glycosyltransf_2"/>
</dbReference>
<keyword evidence="2" id="KW-0808">Transferase</keyword>
<dbReference type="InterPro" id="IPR001173">
    <property type="entry name" value="Glyco_trans_2-like"/>
</dbReference>
<dbReference type="PANTHER" id="PTHR43685:SF2">
    <property type="entry name" value="GLYCOSYLTRANSFERASE 2-LIKE DOMAIN-CONTAINING PROTEIN"/>
    <property type="match status" value="1"/>
</dbReference>
<dbReference type="OrthoDB" id="9788101at2"/>
<reference evidence="2 3" key="1">
    <citation type="journal article" date="2013" name="Stand. Genomic Sci.">
        <title>Genomic Encyclopedia of Type Strains, Phase I: The one thousand microbial genomes (KMG-I) project.</title>
        <authorList>
            <person name="Kyrpides N.C."/>
            <person name="Woyke T."/>
            <person name="Eisen J.A."/>
            <person name="Garrity G."/>
            <person name="Lilburn T.G."/>
            <person name="Beck B.J."/>
            <person name="Whitman W.B."/>
            <person name="Hugenholtz P."/>
            <person name="Klenk H.P."/>
        </authorList>
    </citation>
    <scope>NUCLEOTIDE SEQUENCE [LARGE SCALE GENOMIC DNA]</scope>
    <source>
        <strain evidence="2 3">DSM 13484</strain>
    </source>
</reference>
<proteinExistence type="predicted"/>
<keyword evidence="3" id="KW-1185">Reference proteome</keyword>
<dbReference type="Pfam" id="PF00535">
    <property type="entry name" value="Glycos_transf_2"/>
    <property type="match status" value="1"/>
</dbReference>
<dbReference type="SUPFAM" id="SSF53448">
    <property type="entry name" value="Nucleotide-diphospho-sugar transferases"/>
    <property type="match status" value="1"/>
</dbReference>
<gene>
    <name evidence="2" type="ORF">LX66_4047</name>
</gene>
<dbReference type="GO" id="GO:0016740">
    <property type="term" value="F:transferase activity"/>
    <property type="evidence" value="ECO:0007669"/>
    <property type="project" value="UniProtKB-KW"/>
</dbReference>
<organism evidence="2 3">
    <name type="scientific">Chitinophaga japonensis</name>
    <name type="common">Flexibacter japonensis</name>
    <dbReference type="NCBI Taxonomy" id="104662"/>
    <lineage>
        <taxon>Bacteria</taxon>
        <taxon>Pseudomonadati</taxon>
        <taxon>Bacteroidota</taxon>
        <taxon>Chitinophagia</taxon>
        <taxon>Chitinophagales</taxon>
        <taxon>Chitinophagaceae</taxon>
        <taxon>Chitinophaga</taxon>
    </lineage>
</organism>
<sequence>MSDTPKVSVIIATYNPGAHLPACLDSIRQLQIASLEVIVIDGGSTDGTLAFLQQLQWPNLRWISEGDKGIYDALNKGARMARGKWVHFLGADDRLLPGFEKMVNRLKDASTIYYANSQPWYYGGGKPDYILLGGRFNCYRIAKYCVNHQAILYPAAVFRDHAYNLRYKVFADYALNIQLWGDARFRKQYLPLDIVLYNMNGYSSRTRDLAFKAEKPALVKKYLGWWVYARFSYKRLKKRLAGEPDW</sequence>
<dbReference type="Gene3D" id="3.90.550.10">
    <property type="entry name" value="Spore Coat Polysaccharide Biosynthesis Protein SpsA, Chain A"/>
    <property type="match status" value="1"/>
</dbReference>
<evidence type="ECO:0000259" key="1">
    <source>
        <dbReference type="Pfam" id="PF00535"/>
    </source>
</evidence>
<comment type="caution">
    <text evidence="2">The sequence shown here is derived from an EMBL/GenBank/DDBJ whole genome shotgun (WGS) entry which is preliminary data.</text>
</comment>
<dbReference type="InterPro" id="IPR029044">
    <property type="entry name" value="Nucleotide-diphossugar_trans"/>
</dbReference>